<dbReference type="AlphaFoldDB" id="A0A2T3ZRQ4"/>
<accession>A0A2T3ZRQ4</accession>
<feature type="non-terminal residue" evidence="1">
    <location>
        <position position="72"/>
    </location>
</feature>
<evidence type="ECO:0000313" key="2">
    <source>
        <dbReference type="Proteomes" id="UP000241690"/>
    </source>
</evidence>
<gene>
    <name evidence="1" type="ORF">M431DRAFT_48485</name>
</gene>
<organism evidence="1 2">
    <name type="scientific">Trichoderma harzianum CBS 226.95</name>
    <dbReference type="NCBI Taxonomy" id="983964"/>
    <lineage>
        <taxon>Eukaryota</taxon>
        <taxon>Fungi</taxon>
        <taxon>Dikarya</taxon>
        <taxon>Ascomycota</taxon>
        <taxon>Pezizomycotina</taxon>
        <taxon>Sordariomycetes</taxon>
        <taxon>Hypocreomycetidae</taxon>
        <taxon>Hypocreales</taxon>
        <taxon>Hypocreaceae</taxon>
        <taxon>Trichoderma</taxon>
    </lineage>
</organism>
<evidence type="ECO:0000313" key="1">
    <source>
        <dbReference type="EMBL" id="PTB47497.1"/>
    </source>
</evidence>
<name>A0A2T3ZRQ4_TRIHA</name>
<dbReference type="Proteomes" id="UP000241690">
    <property type="component" value="Unassembled WGS sequence"/>
</dbReference>
<dbReference type="GeneID" id="36624800"/>
<reference evidence="1 2" key="1">
    <citation type="submission" date="2016-07" db="EMBL/GenBank/DDBJ databases">
        <title>Multiple horizontal gene transfer events from other fungi enriched the ability of initially mycotrophic Trichoderma (Ascomycota) to feed on dead plant biomass.</title>
        <authorList>
            <consortium name="DOE Joint Genome Institute"/>
            <person name="Aerts A."/>
            <person name="Atanasova L."/>
            <person name="Chenthamara K."/>
            <person name="Zhang J."/>
            <person name="Grujic M."/>
            <person name="Henrissat B."/>
            <person name="Kuo A."/>
            <person name="Salamov A."/>
            <person name="Lipzen A."/>
            <person name="Labutti K."/>
            <person name="Barry K."/>
            <person name="Miao Y."/>
            <person name="Rahimi M.J."/>
            <person name="Shen Q."/>
            <person name="Grigoriev I.V."/>
            <person name="Kubicek C.P."/>
            <person name="Druzhinina I.S."/>
        </authorList>
    </citation>
    <scope>NUCLEOTIDE SEQUENCE [LARGE SCALE GENOMIC DNA]</scope>
    <source>
        <strain evidence="1 2">CBS 226.95</strain>
    </source>
</reference>
<protein>
    <submittedName>
        <fullName evidence="1">Uncharacterized protein</fullName>
    </submittedName>
</protein>
<proteinExistence type="predicted"/>
<dbReference type="EMBL" id="KZ679718">
    <property type="protein sequence ID" value="PTB47497.1"/>
    <property type="molecule type" value="Genomic_DNA"/>
</dbReference>
<feature type="non-terminal residue" evidence="1">
    <location>
        <position position="1"/>
    </location>
</feature>
<dbReference type="STRING" id="983964.A0A2T3ZRQ4"/>
<sequence length="72" mass="8709">DERLTAAERTFQWCRPTIRNDHFDDKHPTDQEASAQRGEALFYKHPKCRNETSKHLDHFRNHVWSVHKVLLR</sequence>
<keyword evidence="2" id="KW-1185">Reference proteome</keyword>
<dbReference type="RefSeq" id="XP_024767174.1">
    <property type="nucleotide sequence ID" value="XM_024916231.1"/>
</dbReference>